<name>A0A8D8L2R8_CULPI</name>
<dbReference type="AlphaFoldDB" id="A0A8D8L2R8"/>
<reference evidence="2" key="1">
    <citation type="submission" date="2021-05" db="EMBL/GenBank/DDBJ databases">
        <authorList>
            <person name="Alioto T."/>
            <person name="Alioto T."/>
            <person name="Gomez Garrido J."/>
        </authorList>
    </citation>
    <scope>NUCLEOTIDE SEQUENCE</scope>
</reference>
<feature type="compositionally biased region" description="Low complexity" evidence="1">
    <location>
        <begin position="1"/>
        <end position="12"/>
    </location>
</feature>
<feature type="region of interest" description="Disordered" evidence="1">
    <location>
        <begin position="1"/>
        <end position="31"/>
    </location>
</feature>
<dbReference type="EMBL" id="HBUE01233399">
    <property type="protein sequence ID" value="CAG6545884.1"/>
    <property type="molecule type" value="Transcribed_RNA"/>
</dbReference>
<evidence type="ECO:0000313" key="2">
    <source>
        <dbReference type="EMBL" id="CAG6598047.1"/>
    </source>
</evidence>
<sequence>MSIPAAAATTTTSKRWSGADKRRQGLPEQDQPYHLLSTAAALQGGLHGGRVLWWGCAGHSGKDGNEPRQQKLHQVEPGEYRPPAAGFLPPGPHRGGATHADGVQHVQLLR</sequence>
<organism evidence="2">
    <name type="scientific">Culex pipiens</name>
    <name type="common">House mosquito</name>
    <dbReference type="NCBI Taxonomy" id="7175"/>
    <lineage>
        <taxon>Eukaryota</taxon>
        <taxon>Metazoa</taxon>
        <taxon>Ecdysozoa</taxon>
        <taxon>Arthropoda</taxon>
        <taxon>Hexapoda</taxon>
        <taxon>Insecta</taxon>
        <taxon>Pterygota</taxon>
        <taxon>Neoptera</taxon>
        <taxon>Endopterygota</taxon>
        <taxon>Diptera</taxon>
        <taxon>Nematocera</taxon>
        <taxon>Culicoidea</taxon>
        <taxon>Culicidae</taxon>
        <taxon>Culicinae</taxon>
        <taxon>Culicini</taxon>
        <taxon>Culex</taxon>
        <taxon>Culex</taxon>
    </lineage>
</organism>
<dbReference type="EMBL" id="HBUE01340259">
    <property type="protein sequence ID" value="CAG6598047.1"/>
    <property type="molecule type" value="Transcribed_RNA"/>
</dbReference>
<accession>A0A8D8L2R8</accession>
<proteinExistence type="predicted"/>
<evidence type="ECO:0000256" key="1">
    <source>
        <dbReference type="SAM" id="MobiDB-lite"/>
    </source>
</evidence>
<feature type="region of interest" description="Disordered" evidence="1">
    <location>
        <begin position="78"/>
        <end position="110"/>
    </location>
</feature>
<protein>
    <submittedName>
        <fullName evidence="2">(northern house mosquito) hypothetical protein</fullName>
    </submittedName>
</protein>